<evidence type="ECO:0000313" key="2">
    <source>
        <dbReference type="Proteomes" id="UP000185936"/>
    </source>
</evidence>
<dbReference type="AlphaFoldDB" id="A0A1N7H8T9"/>
<name>A0A1N7H8T9_9EURY</name>
<protein>
    <submittedName>
        <fullName evidence="1">Uncharacterized protein</fullName>
    </submittedName>
</protein>
<reference evidence="2" key="1">
    <citation type="submission" date="2017-01" db="EMBL/GenBank/DDBJ databases">
        <authorList>
            <person name="Varghese N."/>
            <person name="Submissions S."/>
        </authorList>
    </citation>
    <scope>NUCLEOTIDE SEQUENCE [LARGE SCALE GENOMIC DNA]</scope>
    <source>
        <strain evidence="2">type strain: HArc-</strain>
    </source>
</reference>
<proteinExistence type="predicted"/>
<dbReference type="EMBL" id="FTNR01000034">
    <property type="protein sequence ID" value="SIS21266.1"/>
    <property type="molecule type" value="Genomic_DNA"/>
</dbReference>
<sequence length="410" mass="45445">MEFQADRFEPKVSNRTRINSVSKMDEPAVFGHVVDELDSRGYQPLVHVPGAHEKTYADVLDRCESHQITIGGRYPDVLGFTNADRVFAVEVKGSSGLLRGIGQALTYQQGAHVSYLAAAEDVVTQHTDLLRSKGVGVIGAAESGVTRWSSPPTSESHEQVVDIEGQLSVRLRQSDISGDIASLSLAQPLNYLAPVVAVEKHGPLTGDELVDVLADEYGFGAGKSARQSALSLGLLQRDDRYTLTDQGELAATVLRGSGISTLQELDEVKSEVGRSTVVEKHQPLAILLQNCYERHPEFRLLLDALRKEGPTIHFPDLLRRLLHEYPNVFLNTFCTRAGRTRARELIEAGQMSRIYEEEAVWKDIIRTNVLFNFVQQLKHIGVLAAETRSHSGKISDYDPDSKPWLLRKTR</sequence>
<accession>A0A1N7H8T9</accession>
<keyword evidence="2" id="KW-1185">Reference proteome</keyword>
<dbReference type="Proteomes" id="UP000185936">
    <property type="component" value="Unassembled WGS sequence"/>
</dbReference>
<organism evidence="1 2">
    <name type="scientific">Natronorubrum thiooxidans</name>
    <dbReference type="NCBI Taxonomy" id="308853"/>
    <lineage>
        <taxon>Archaea</taxon>
        <taxon>Methanobacteriati</taxon>
        <taxon>Methanobacteriota</taxon>
        <taxon>Stenosarchaea group</taxon>
        <taxon>Halobacteria</taxon>
        <taxon>Halobacteriales</taxon>
        <taxon>Natrialbaceae</taxon>
        <taxon>Natronorubrum</taxon>
    </lineage>
</organism>
<gene>
    <name evidence="1" type="ORF">SAMN05421752_1344</name>
</gene>
<evidence type="ECO:0000313" key="1">
    <source>
        <dbReference type="EMBL" id="SIS21266.1"/>
    </source>
</evidence>